<accession>A0A915IQ76</accession>
<dbReference type="Proteomes" id="UP000887565">
    <property type="component" value="Unplaced"/>
</dbReference>
<evidence type="ECO:0000313" key="2">
    <source>
        <dbReference type="WBParaSite" id="nRc.2.0.1.t16152-RA"/>
    </source>
</evidence>
<name>A0A915IQ76_ROMCU</name>
<reference evidence="2" key="1">
    <citation type="submission" date="2022-11" db="UniProtKB">
        <authorList>
            <consortium name="WormBaseParasite"/>
        </authorList>
    </citation>
    <scope>IDENTIFICATION</scope>
</reference>
<dbReference type="WBParaSite" id="nRc.2.0.1.t16152-RA">
    <property type="protein sequence ID" value="nRc.2.0.1.t16152-RA"/>
    <property type="gene ID" value="nRc.2.0.1.g16152"/>
</dbReference>
<evidence type="ECO:0000313" key="1">
    <source>
        <dbReference type="Proteomes" id="UP000887565"/>
    </source>
</evidence>
<dbReference type="AlphaFoldDB" id="A0A915IQ76"/>
<proteinExistence type="predicted"/>
<sequence>MAKFIQYPHRKIPFVFSIDFSKPGGVRLKCLHFTTTRLTNGDQEDVRLDVVAMVLILNERPILKLLIIHQIT</sequence>
<protein>
    <submittedName>
        <fullName evidence="2">Uncharacterized protein</fullName>
    </submittedName>
</protein>
<organism evidence="1 2">
    <name type="scientific">Romanomermis culicivorax</name>
    <name type="common">Nematode worm</name>
    <dbReference type="NCBI Taxonomy" id="13658"/>
    <lineage>
        <taxon>Eukaryota</taxon>
        <taxon>Metazoa</taxon>
        <taxon>Ecdysozoa</taxon>
        <taxon>Nematoda</taxon>
        <taxon>Enoplea</taxon>
        <taxon>Dorylaimia</taxon>
        <taxon>Mermithida</taxon>
        <taxon>Mermithoidea</taxon>
        <taxon>Mermithidae</taxon>
        <taxon>Romanomermis</taxon>
    </lineage>
</organism>
<keyword evidence="1" id="KW-1185">Reference proteome</keyword>